<feature type="domain" description="Epoxide hydrolase N-terminal" evidence="5">
    <location>
        <begin position="12"/>
        <end position="117"/>
    </location>
</feature>
<protein>
    <submittedName>
        <fullName evidence="6">Epoxide hydrolase</fullName>
    </submittedName>
</protein>
<evidence type="ECO:0000256" key="2">
    <source>
        <dbReference type="ARBA" id="ARBA00022797"/>
    </source>
</evidence>
<dbReference type="OrthoDB" id="9780765at2"/>
<dbReference type="PANTHER" id="PTHR21661">
    <property type="entry name" value="EPOXIDE HYDROLASE 1-RELATED"/>
    <property type="match status" value="1"/>
</dbReference>
<comment type="caution">
    <text evidence="6">The sequence shown here is derived from an EMBL/GenBank/DDBJ whole genome shotgun (WGS) entry which is preliminary data.</text>
</comment>
<reference evidence="6 7" key="1">
    <citation type="submission" date="2019-01" db="EMBL/GenBank/DDBJ databases">
        <title>Mucilaginibacter antarcticum sp. nov., isolated from antarctic soil.</title>
        <authorList>
            <person name="Yan Y.-Q."/>
            <person name="Du Z.-J."/>
        </authorList>
    </citation>
    <scope>NUCLEOTIDE SEQUENCE [LARGE SCALE GENOMIC DNA]</scope>
    <source>
        <strain evidence="6 7">F01003</strain>
    </source>
</reference>
<dbReference type="Gene3D" id="3.40.50.1820">
    <property type="entry name" value="alpha/beta hydrolase"/>
    <property type="match status" value="1"/>
</dbReference>
<evidence type="ECO:0000259" key="5">
    <source>
        <dbReference type="Pfam" id="PF06441"/>
    </source>
</evidence>
<dbReference type="Proteomes" id="UP000286701">
    <property type="component" value="Unassembled WGS sequence"/>
</dbReference>
<dbReference type="RefSeq" id="WP_128535737.1">
    <property type="nucleotide sequence ID" value="NZ_SBIW01000011.1"/>
</dbReference>
<evidence type="ECO:0000313" key="6">
    <source>
        <dbReference type="EMBL" id="RWY48395.1"/>
    </source>
</evidence>
<dbReference type="InterPro" id="IPR010497">
    <property type="entry name" value="Epoxide_hydro_N"/>
</dbReference>
<comment type="similarity">
    <text evidence="1">Belongs to the peptidase S33 family.</text>
</comment>
<keyword evidence="2" id="KW-0058">Aromatic hydrocarbons catabolism</keyword>
<keyword evidence="7" id="KW-1185">Reference proteome</keyword>
<name>A0A444MJJ6_9SPHI</name>
<dbReference type="InterPro" id="IPR000639">
    <property type="entry name" value="Epox_hydrolase-like"/>
</dbReference>
<organism evidence="6 7">
    <name type="scientific">Mucilaginibacter gilvus</name>
    <dbReference type="NCBI Taxonomy" id="2305909"/>
    <lineage>
        <taxon>Bacteria</taxon>
        <taxon>Pseudomonadati</taxon>
        <taxon>Bacteroidota</taxon>
        <taxon>Sphingobacteriia</taxon>
        <taxon>Sphingobacteriales</taxon>
        <taxon>Sphingobacteriaceae</taxon>
        <taxon>Mucilaginibacter</taxon>
    </lineage>
</organism>
<feature type="active site" description="Nucleophile" evidence="4">
    <location>
        <position position="180"/>
    </location>
</feature>
<evidence type="ECO:0000256" key="1">
    <source>
        <dbReference type="ARBA" id="ARBA00010088"/>
    </source>
</evidence>
<dbReference type="EMBL" id="SBIW01000011">
    <property type="protein sequence ID" value="RWY48395.1"/>
    <property type="molecule type" value="Genomic_DNA"/>
</dbReference>
<dbReference type="GO" id="GO:0004301">
    <property type="term" value="F:epoxide hydrolase activity"/>
    <property type="evidence" value="ECO:0007669"/>
    <property type="project" value="TreeGrafter"/>
</dbReference>
<dbReference type="PRINTS" id="PR00412">
    <property type="entry name" value="EPOXHYDRLASE"/>
</dbReference>
<gene>
    <name evidence="6" type="ORF">EPL05_19815</name>
</gene>
<feature type="active site" description="Proton acceptor" evidence="4">
    <location>
        <position position="363"/>
    </location>
</feature>
<dbReference type="GO" id="GO:0097176">
    <property type="term" value="P:epoxide metabolic process"/>
    <property type="evidence" value="ECO:0007669"/>
    <property type="project" value="TreeGrafter"/>
</dbReference>
<dbReference type="Pfam" id="PF06441">
    <property type="entry name" value="EHN"/>
    <property type="match status" value="1"/>
</dbReference>
<dbReference type="SUPFAM" id="SSF53474">
    <property type="entry name" value="alpha/beta-Hydrolases"/>
    <property type="match status" value="1"/>
</dbReference>
<accession>A0A444MJJ6</accession>
<dbReference type="PIRSF" id="PIRSF001112">
    <property type="entry name" value="Epoxide_hydrolase"/>
    <property type="match status" value="1"/>
</dbReference>
<keyword evidence="3 6" id="KW-0378">Hydrolase</keyword>
<evidence type="ECO:0000313" key="7">
    <source>
        <dbReference type="Proteomes" id="UP000286701"/>
    </source>
</evidence>
<proteinExistence type="inferred from homology"/>
<dbReference type="PANTHER" id="PTHR21661:SF35">
    <property type="entry name" value="EPOXIDE HYDROLASE"/>
    <property type="match status" value="1"/>
</dbReference>
<dbReference type="InterPro" id="IPR016292">
    <property type="entry name" value="Epoxide_hydrolase"/>
</dbReference>
<feature type="active site" description="Proton donor" evidence="4">
    <location>
        <position position="309"/>
    </location>
</feature>
<evidence type="ECO:0000256" key="4">
    <source>
        <dbReference type="PIRSR" id="PIRSR001112-1"/>
    </source>
</evidence>
<evidence type="ECO:0000256" key="3">
    <source>
        <dbReference type="ARBA" id="ARBA00022801"/>
    </source>
</evidence>
<sequence>MDNIKTSSPVIIKPFSANIPQEILDDLKVRLKLSRWPDALPAYGWGTGADLSYMKDLTAYWQDKFDWRKTENAINAHPNFLADIEGHQIHFMHIKGKGKRSVPLLITHGWPGSFLEMMKLIPLLTEDPDFSFDLVIPSVPGFGFSSKPTQPGCNSAFVANLWHQLMPALGYDRYGVQGGDIGSGVSSWLALHYPEQVIGLHLNYISGSYKPYLPDGEPLSDEVLAFQKKGAEWSAKEGAYAYMHATKPLTAAYGLNDSPVGLCAWIIEKFNGWSDNRGNIENTFTKDELLANVTLYWITQTIYSSMRIYNENSKCPLTFGKNEFVKVPVSFAKFPKELPTPPRSYIEKGFNIQHWTEMPIGGHFAAAEQPELLAMDINFFLVLSDLAYISKKLRKL</sequence>
<dbReference type="AlphaFoldDB" id="A0A444MJJ6"/>
<dbReference type="InterPro" id="IPR029058">
    <property type="entry name" value="AB_hydrolase_fold"/>
</dbReference>